<comment type="caution">
    <text evidence="2">The sequence shown here is derived from an EMBL/GenBank/DDBJ whole genome shotgun (WGS) entry which is preliminary data.</text>
</comment>
<proteinExistence type="predicted"/>
<feature type="transmembrane region" description="Helical" evidence="1">
    <location>
        <begin position="257"/>
        <end position="282"/>
    </location>
</feature>
<organism evidence="2 3">
    <name type="scientific">Littorina saxatilis</name>
    <dbReference type="NCBI Taxonomy" id="31220"/>
    <lineage>
        <taxon>Eukaryota</taxon>
        <taxon>Metazoa</taxon>
        <taxon>Spiralia</taxon>
        <taxon>Lophotrochozoa</taxon>
        <taxon>Mollusca</taxon>
        <taxon>Gastropoda</taxon>
        <taxon>Caenogastropoda</taxon>
        <taxon>Littorinimorpha</taxon>
        <taxon>Littorinoidea</taxon>
        <taxon>Littorinidae</taxon>
        <taxon>Littorina</taxon>
    </lineage>
</organism>
<feature type="transmembrane region" description="Helical" evidence="1">
    <location>
        <begin position="130"/>
        <end position="151"/>
    </location>
</feature>
<feature type="transmembrane region" description="Helical" evidence="1">
    <location>
        <begin position="54"/>
        <end position="76"/>
    </location>
</feature>
<feature type="transmembrane region" description="Helical" evidence="1">
    <location>
        <begin position="317"/>
        <end position="336"/>
    </location>
</feature>
<keyword evidence="3" id="KW-1185">Reference proteome</keyword>
<accession>A0AAN9AHZ6</accession>
<protein>
    <submittedName>
        <fullName evidence="2">Uncharacterized protein</fullName>
    </submittedName>
</protein>
<feature type="transmembrane region" description="Helical" evidence="1">
    <location>
        <begin position="356"/>
        <end position="378"/>
    </location>
</feature>
<sequence length="394" mass="44601">MCLGLCQCVIEFLPYMSVVLLPVLGAFLGAEAVLRVSIILCLHSLLVSLVPKEWVSALPFVQISFYALLAVLPLMWLPWPLVWVYSQLLWLTEPMLLVAEVVLVQNIVMRCGQYLAEKIDYEENTTVSKGIIIIFSASCYAVAASAGWEIYKSNTPLQNGFLLVVALLFLAVHNMFWMAREGVISDVAFCTLCMVAVLGAMSVETQQIRQPLPTPLQWFNGETSRTKEYDAAPRRAVDLIISILTMHSAAGSRGVSYLLNVVITPFFLLSLAFRLYSIIFIVSKVTKNFFQTEEEQEITILNEDDILDPMAPWRSPVLLKLSIILMLTQLTVLFLWQASGQYLAGLDRWMPFSQQVWPQQVMMGRLVQIGSVCGFYIWRLYCADAWIWCEWLTP</sequence>
<keyword evidence="1" id="KW-0812">Transmembrane</keyword>
<dbReference type="EMBL" id="JBAMIC010004070">
    <property type="protein sequence ID" value="KAK7087174.1"/>
    <property type="molecule type" value="Genomic_DNA"/>
</dbReference>
<feature type="transmembrane region" description="Helical" evidence="1">
    <location>
        <begin position="88"/>
        <end position="109"/>
    </location>
</feature>
<reference evidence="2 3" key="1">
    <citation type="submission" date="2024-02" db="EMBL/GenBank/DDBJ databases">
        <title>Chromosome-scale genome assembly of the rough periwinkle Littorina saxatilis.</title>
        <authorList>
            <person name="De Jode A."/>
            <person name="Faria R."/>
            <person name="Formenti G."/>
            <person name="Sims Y."/>
            <person name="Smith T.P."/>
            <person name="Tracey A."/>
            <person name="Wood J.M.D."/>
            <person name="Zagrodzka Z.B."/>
            <person name="Johannesson K."/>
            <person name="Butlin R.K."/>
            <person name="Leder E.H."/>
        </authorList>
    </citation>
    <scope>NUCLEOTIDE SEQUENCE [LARGE SCALE GENOMIC DNA]</scope>
    <source>
        <strain evidence="2">Snail1</strain>
        <tissue evidence="2">Muscle</tissue>
    </source>
</reference>
<dbReference type="AlphaFoldDB" id="A0AAN9AHZ6"/>
<evidence type="ECO:0000313" key="2">
    <source>
        <dbReference type="EMBL" id="KAK7087174.1"/>
    </source>
</evidence>
<feature type="transmembrane region" description="Helical" evidence="1">
    <location>
        <begin position="157"/>
        <end position="176"/>
    </location>
</feature>
<dbReference type="Proteomes" id="UP001374579">
    <property type="component" value="Unassembled WGS sequence"/>
</dbReference>
<feature type="transmembrane region" description="Helical" evidence="1">
    <location>
        <begin position="19"/>
        <end position="42"/>
    </location>
</feature>
<gene>
    <name evidence="2" type="ORF">V1264_021256</name>
</gene>
<keyword evidence="1" id="KW-0472">Membrane</keyword>
<evidence type="ECO:0000313" key="3">
    <source>
        <dbReference type="Proteomes" id="UP001374579"/>
    </source>
</evidence>
<keyword evidence="1" id="KW-1133">Transmembrane helix</keyword>
<evidence type="ECO:0000256" key="1">
    <source>
        <dbReference type="SAM" id="Phobius"/>
    </source>
</evidence>
<feature type="transmembrane region" description="Helical" evidence="1">
    <location>
        <begin position="183"/>
        <end position="203"/>
    </location>
</feature>
<name>A0AAN9AHZ6_9CAEN</name>